<organism evidence="2 3">
    <name type="scientific">Streptomyces evansiae</name>
    <dbReference type="NCBI Taxonomy" id="3075535"/>
    <lineage>
        <taxon>Bacteria</taxon>
        <taxon>Bacillati</taxon>
        <taxon>Actinomycetota</taxon>
        <taxon>Actinomycetes</taxon>
        <taxon>Kitasatosporales</taxon>
        <taxon>Streptomycetaceae</taxon>
        <taxon>Streptomyces</taxon>
    </lineage>
</organism>
<dbReference type="RefSeq" id="WP_043254768.1">
    <property type="nucleotide sequence ID" value="NZ_JAVRER010000053.1"/>
</dbReference>
<sequence length="243" mass="26708">MSSSSPVHWGYAFVDRPRAGADRDRAFWAAVTGTEISEARGEDGEFVTFLPPEPYDAVLKHQSLREGRGGTHLDLGVDDVEGFARHAAGLGALTEHEEPGLVVLRSPAGLGFCVVHDDGLNVPPPSFGGARLDQVTLDIGPSAYDEEVAFWTRMTGWEAEPTNQPEYQHLRTARDFPFRILAQRLAADREPGAHIDFATADREAARARHELAGATYVREGAEWHVMRDTAGIEYCLTDRSPEQ</sequence>
<dbReference type="InterPro" id="IPR029068">
    <property type="entry name" value="Glyas_Bleomycin-R_OHBP_Dase"/>
</dbReference>
<dbReference type="PANTHER" id="PTHR35908">
    <property type="entry name" value="HYPOTHETICAL FUSION PROTEIN"/>
    <property type="match status" value="1"/>
</dbReference>
<dbReference type="PANTHER" id="PTHR35908:SF1">
    <property type="entry name" value="CONSERVED PROTEIN"/>
    <property type="match status" value="1"/>
</dbReference>
<feature type="domain" description="Glyoxalase-like" evidence="1">
    <location>
        <begin position="135"/>
        <end position="237"/>
    </location>
</feature>
<evidence type="ECO:0000259" key="1">
    <source>
        <dbReference type="Pfam" id="PF18029"/>
    </source>
</evidence>
<gene>
    <name evidence="2" type="ORF">RM574_25085</name>
</gene>
<proteinExistence type="predicted"/>
<protein>
    <submittedName>
        <fullName evidence="2">VOC family protein</fullName>
    </submittedName>
</protein>
<comment type="caution">
    <text evidence="2">The sequence shown here is derived from an EMBL/GenBank/DDBJ whole genome shotgun (WGS) entry which is preliminary data.</text>
</comment>
<dbReference type="Proteomes" id="UP001183607">
    <property type="component" value="Unassembled WGS sequence"/>
</dbReference>
<name>A0ABD5EBH8_9ACTN</name>
<reference evidence="3" key="1">
    <citation type="submission" date="2023-07" db="EMBL/GenBank/DDBJ databases">
        <title>30 novel species of actinomycetes from the DSMZ collection.</title>
        <authorList>
            <person name="Nouioui I."/>
        </authorList>
    </citation>
    <scope>NUCLEOTIDE SEQUENCE [LARGE SCALE GENOMIC DNA]</scope>
    <source>
        <strain evidence="3">DSM 41982</strain>
    </source>
</reference>
<dbReference type="InterPro" id="IPR041581">
    <property type="entry name" value="Glyoxalase_6"/>
</dbReference>
<evidence type="ECO:0000313" key="2">
    <source>
        <dbReference type="EMBL" id="MDT0418759.1"/>
    </source>
</evidence>
<accession>A0ABD5EBH8</accession>
<dbReference type="EMBL" id="JAVRER010000053">
    <property type="protein sequence ID" value="MDT0418759.1"/>
    <property type="molecule type" value="Genomic_DNA"/>
</dbReference>
<dbReference type="Gene3D" id="3.10.180.10">
    <property type="entry name" value="2,3-Dihydroxybiphenyl 1,2-Dioxygenase, domain 1"/>
    <property type="match status" value="2"/>
</dbReference>
<feature type="domain" description="Glyoxalase-like" evidence="1">
    <location>
        <begin position="19"/>
        <end position="115"/>
    </location>
</feature>
<dbReference type="AlphaFoldDB" id="A0ABD5EBH8"/>
<evidence type="ECO:0000313" key="3">
    <source>
        <dbReference type="Proteomes" id="UP001183607"/>
    </source>
</evidence>
<dbReference type="SUPFAM" id="SSF54593">
    <property type="entry name" value="Glyoxalase/Bleomycin resistance protein/Dihydroxybiphenyl dioxygenase"/>
    <property type="match status" value="2"/>
</dbReference>
<dbReference type="Pfam" id="PF18029">
    <property type="entry name" value="Glyoxalase_6"/>
    <property type="match status" value="2"/>
</dbReference>